<comment type="caution">
    <text evidence="2">The sequence shown here is derived from an EMBL/GenBank/DDBJ whole genome shotgun (WGS) entry which is preliminary data.</text>
</comment>
<dbReference type="RefSeq" id="WP_150998489.1">
    <property type="nucleotide sequence ID" value="NZ_CABVPM010000001.1"/>
</dbReference>
<proteinExistence type="predicted"/>
<feature type="transmembrane region" description="Helical" evidence="1">
    <location>
        <begin position="32"/>
        <end position="49"/>
    </location>
</feature>
<keyword evidence="1" id="KW-0812">Transmembrane</keyword>
<sequence>MNEQEHEFDFWKTKPREEQPQRFSQFSLTKKLLIVLLMMFVWFLCYKYISPPGHLIHAGSFHA</sequence>
<name>A0A6L3N346_9BURK</name>
<evidence type="ECO:0000313" key="2">
    <source>
        <dbReference type="EMBL" id="KAB0640695.1"/>
    </source>
</evidence>
<evidence type="ECO:0000313" key="3">
    <source>
        <dbReference type="Proteomes" id="UP000473470"/>
    </source>
</evidence>
<accession>A0A6L3N346</accession>
<dbReference type="EMBL" id="VZOK01000004">
    <property type="protein sequence ID" value="KAB0640695.1"/>
    <property type="molecule type" value="Genomic_DNA"/>
</dbReference>
<organism evidence="2 3">
    <name type="scientific">Burkholderia stagnalis</name>
    <dbReference type="NCBI Taxonomy" id="1503054"/>
    <lineage>
        <taxon>Bacteria</taxon>
        <taxon>Pseudomonadati</taxon>
        <taxon>Pseudomonadota</taxon>
        <taxon>Betaproteobacteria</taxon>
        <taxon>Burkholderiales</taxon>
        <taxon>Burkholderiaceae</taxon>
        <taxon>Burkholderia</taxon>
        <taxon>Burkholderia cepacia complex</taxon>
    </lineage>
</organism>
<protein>
    <submittedName>
        <fullName evidence="2">Uncharacterized protein</fullName>
    </submittedName>
</protein>
<dbReference type="AlphaFoldDB" id="A0A6L3N346"/>
<keyword evidence="1" id="KW-1133">Transmembrane helix</keyword>
<dbReference type="Proteomes" id="UP000473470">
    <property type="component" value="Unassembled WGS sequence"/>
</dbReference>
<keyword evidence="1" id="KW-0472">Membrane</keyword>
<reference evidence="2 3" key="1">
    <citation type="submission" date="2019-09" db="EMBL/GenBank/DDBJ databases">
        <title>Draft genome sequences of 48 bacterial type strains from the CCUG.</title>
        <authorList>
            <person name="Tunovic T."/>
            <person name="Pineiro-Iglesias B."/>
            <person name="Unosson C."/>
            <person name="Inganas E."/>
            <person name="Ohlen M."/>
            <person name="Cardew S."/>
            <person name="Jensie-Markopoulos S."/>
            <person name="Salva-Serra F."/>
            <person name="Jaen-Luchoro D."/>
            <person name="Karlsson R."/>
            <person name="Svensson-Stadler L."/>
            <person name="Chun J."/>
            <person name="Moore E."/>
        </authorList>
    </citation>
    <scope>NUCLEOTIDE SEQUENCE [LARGE SCALE GENOMIC DNA]</scope>
    <source>
        <strain evidence="2 3">CCUG 65686</strain>
    </source>
</reference>
<gene>
    <name evidence="2" type="ORF">F7R25_04140</name>
</gene>
<evidence type="ECO:0000256" key="1">
    <source>
        <dbReference type="SAM" id="Phobius"/>
    </source>
</evidence>